<organism evidence="3 4">
    <name type="scientific">Pseudomonas syringae pv. antirrhini</name>
    <dbReference type="NCBI Taxonomy" id="251702"/>
    <lineage>
        <taxon>Bacteria</taxon>
        <taxon>Pseudomonadati</taxon>
        <taxon>Pseudomonadota</taxon>
        <taxon>Gammaproteobacteria</taxon>
        <taxon>Pseudomonadales</taxon>
        <taxon>Pseudomonadaceae</taxon>
        <taxon>Pseudomonas</taxon>
    </lineage>
</organism>
<reference evidence="3 4" key="1">
    <citation type="submission" date="2015-09" db="EMBL/GenBank/DDBJ databases">
        <title>Genome announcement of multiple Pseudomonas syringae strains.</title>
        <authorList>
            <person name="Thakur S."/>
            <person name="Wang P.W."/>
            <person name="Gong Y."/>
            <person name="Weir B.S."/>
            <person name="Guttman D.S."/>
        </authorList>
    </citation>
    <scope>NUCLEOTIDE SEQUENCE [LARGE SCALE GENOMIC DNA]</scope>
    <source>
        <strain evidence="3 4">ICMP4303</strain>
    </source>
</reference>
<dbReference type="AlphaFoldDB" id="A0A0P9LQ86"/>
<evidence type="ECO:0000256" key="1">
    <source>
        <dbReference type="ARBA" id="ARBA00007689"/>
    </source>
</evidence>
<dbReference type="SUPFAM" id="SSF54909">
    <property type="entry name" value="Dimeric alpha+beta barrel"/>
    <property type="match status" value="1"/>
</dbReference>
<evidence type="ECO:0000259" key="2">
    <source>
        <dbReference type="Pfam" id="PF03795"/>
    </source>
</evidence>
<comment type="similarity">
    <text evidence="1">Belongs to the YciI family.</text>
</comment>
<proteinExistence type="inferred from homology"/>
<evidence type="ECO:0000313" key="3">
    <source>
        <dbReference type="EMBL" id="KPW46487.1"/>
    </source>
</evidence>
<dbReference type="InterPro" id="IPR011008">
    <property type="entry name" value="Dimeric_a/b-barrel"/>
</dbReference>
<dbReference type="RefSeq" id="WP_057418758.1">
    <property type="nucleotide sequence ID" value="NZ_LJPT01000127.1"/>
</dbReference>
<dbReference type="Gene3D" id="3.30.70.1060">
    <property type="entry name" value="Dimeric alpha+beta barrel"/>
    <property type="match status" value="1"/>
</dbReference>
<dbReference type="PROSITE" id="PS51318">
    <property type="entry name" value="TAT"/>
    <property type="match status" value="1"/>
</dbReference>
<dbReference type="EMBL" id="LJPT01000127">
    <property type="protein sequence ID" value="KPW46487.1"/>
    <property type="molecule type" value="Genomic_DNA"/>
</dbReference>
<dbReference type="PATRIC" id="fig|251702.3.peg.748"/>
<name>A0A0P9LQ86_9PSED</name>
<protein>
    <recommendedName>
        <fullName evidence="2">YCII-related domain-containing protein</fullName>
    </recommendedName>
</protein>
<dbReference type="InterPro" id="IPR005545">
    <property type="entry name" value="YCII"/>
</dbReference>
<comment type="caution">
    <text evidence="3">The sequence shown here is derived from an EMBL/GenBank/DDBJ whole genome shotgun (WGS) entry which is preliminary data.</text>
</comment>
<dbReference type="Pfam" id="PF03795">
    <property type="entry name" value="YCII"/>
    <property type="match status" value="1"/>
</dbReference>
<sequence>MNIHIAKAIQAGSFTSRRAILTLALAAFAAFGAVAIFAPAAAAQDVAAAKAGVFAVIYERGSAYQGSKSIAEQSNIKEHIAYGQTLGHKFLAGGLLGTLTEDKVLGMVVFEAENIEAAKQWVSQDPGVKSDVLSASVRHWQVTSIKAYQGK</sequence>
<dbReference type="Proteomes" id="UP000050425">
    <property type="component" value="Unassembled WGS sequence"/>
</dbReference>
<evidence type="ECO:0000313" key="4">
    <source>
        <dbReference type="Proteomes" id="UP000050425"/>
    </source>
</evidence>
<feature type="domain" description="YCII-related" evidence="2">
    <location>
        <begin position="71"/>
        <end position="139"/>
    </location>
</feature>
<dbReference type="InterPro" id="IPR006311">
    <property type="entry name" value="TAT_signal"/>
</dbReference>
<gene>
    <name evidence="3" type="ORF">ALO88_00579</name>
</gene>
<accession>A0A0P9LQ86</accession>